<comment type="similarity">
    <text evidence="8">Belongs to the anion channel-forming bestrophin (TC 1.A.46) family.</text>
</comment>
<gene>
    <name evidence="10" type="ORF">ACELLULO517_26630</name>
</gene>
<feature type="transmembrane region" description="Helical" evidence="9">
    <location>
        <begin position="12"/>
        <end position="36"/>
    </location>
</feature>
<feature type="transmembrane region" description="Helical" evidence="9">
    <location>
        <begin position="42"/>
        <end position="62"/>
    </location>
</feature>
<name>A0A963Z773_9PROT</name>
<evidence type="ECO:0000256" key="1">
    <source>
        <dbReference type="ARBA" id="ARBA00004651"/>
    </source>
</evidence>
<sequence>MIVSRGIHMGWLLRENAAALGILVSYDVAVTCAYLWLHWHWLSIPLLPLPLLGSAIALILTIRNNAAYARWWEARTLWGAILNNSRNFARGVLAQIDDAALAQHLIRCQIAYALTLRCHLLRISNADALASYLPPDLAESCAKAANVPMAIQAAMGRALAAARLGGKLDTVAVGNLDRTLAAVVDAQGGLERIKNTPLPRQYSALPLVFSRAYCVMLPLGLVKGLGLAMPLGSALIGFMFLILNEVGLDLEDPFSNNMHDLPMKAITRTLEIDLLQTIGAEEIPPPITPQAGILA</sequence>
<evidence type="ECO:0000256" key="2">
    <source>
        <dbReference type="ARBA" id="ARBA00022448"/>
    </source>
</evidence>
<evidence type="ECO:0000256" key="4">
    <source>
        <dbReference type="ARBA" id="ARBA00022692"/>
    </source>
</evidence>
<evidence type="ECO:0000256" key="8">
    <source>
        <dbReference type="ARBA" id="ARBA00034708"/>
    </source>
</evidence>
<dbReference type="PANTHER" id="PTHR33281:SF19">
    <property type="entry name" value="VOLTAGE-DEPENDENT ANION CHANNEL-FORMING PROTEIN YNEE"/>
    <property type="match status" value="1"/>
</dbReference>
<evidence type="ECO:0000256" key="7">
    <source>
        <dbReference type="ARBA" id="ARBA00023136"/>
    </source>
</evidence>
<dbReference type="AlphaFoldDB" id="A0A963Z773"/>
<evidence type="ECO:0008006" key="12">
    <source>
        <dbReference type="Google" id="ProtNLM"/>
    </source>
</evidence>
<dbReference type="RefSeq" id="WP_227310593.1">
    <property type="nucleotide sequence ID" value="NZ_JAESVA010000017.1"/>
</dbReference>
<proteinExistence type="inferred from homology"/>
<dbReference type="Proteomes" id="UP000721844">
    <property type="component" value="Unassembled WGS sequence"/>
</dbReference>
<dbReference type="GO" id="GO:0005886">
    <property type="term" value="C:plasma membrane"/>
    <property type="evidence" value="ECO:0007669"/>
    <property type="project" value="UniProtKB-SubCell"/>
</dbReference>
<keyword evidence="6" id="KW-0406">Ion transport</keyword>
<keyword evidence="7 9" id="KW-0472">Membrane</keyword>
<keyword evidence="2" id="KW-0813">Transport</keyword>
<organism evidence="10 11">
    <name type="scientific">Acidisoma cellulosilyticum</name>
    <dbReference type="NCBI Taxonomy" id="2802395"/>
    <lineage>
        <taxon>Bacteria</taxon>
        <taxon>Pseudomonadati</taxon>
        <taxon>Pseudomonadota</taxon>
        <taxon>Alphaproteobacteria</taxon>
        <taxon>Acetobacterales</taxon>
        <taxon>Acidocellaceae</taxon>
        <taxon>Acidisoma</taxon>
    </lineage>
</organism>
<evidence type="ECO:0000256" key="6">
    <source>
        <dbReference type="ARBA" id="ARBA00023065"/>
    </source>
</evidence>
<keyword evidence="3" id="KW-1003">Cell membrane</keyword>
<reference evidence="10 11" key="1">
    <citation type="journal article" date="2021" name="Microorganisms">
        <title>Acidisoma silvae sp. nov. and Acidisomacellulosilytica sp. nov., Two Acidophilic Bacteria Isolated from Decaying Wood, Hydrolyzing Cellulose and Producing Poly-3-hydroxybutyrate.</title>
        <authorList>
            <person name="Mieszkin S."/>
            <person name="Pouder E."/>
            <person name="Uroz S."/>
            <person name="Simon-Colin C."/>
            <person name="Alain K."/>
        </authorList>
    </citation>
    <scope>NUCLEOTIDE SEQUENCE [LARGE SCALE GENOMIC DNA]</scope>
    <source>
        <strain evidence="10 11">HW T5.17</strain>
    </source>
</reference>
<comment type="caution">
    <text evidence="10">The sequence shown here is derived from an EMBL/GenBank/DDBJ whole genome shotgun (WGS) entry which is preliminary data.</text>
</comment>
<evidence type="ECO:0000256" key="9">
    <source>
        <dbReference type="SAM" id="Phobius"/>
    </source>
</evidence>
<evidence type="ECO:0000256" key="3">
    <source>
        <dbReference type="ARBA" id="ARBA00022475"/>
    </source>
</evidence>
<keyword evidence="5 9" id="KW-1133">Transmembrane helix</keyword>
<feature type="transmembrane region" description="Helical" evidence="9">
    <location>
        <begin position="227"/>
        <end position="248"/>
    </location>
</feature>
<dbReference type="GO" id="GO:0005254">
    <property type="term" value="F:chloride channel activity"/>
    <property type="evidence" value="ECO:0007669"/>
    <property type="project" value="InterPro"/>
</dbReference>
<comment type="subcellular location">
    <subcellularLocation>
        <location evidence="1">Cell membrane</location>
        <topology evidence="1">Multi-pass membrane protein</topology>
    </subcellularLocation>
</comment>
<protein>
    <recommendedName>
        <fullName evidence="12">Bestrophin</fullName>
    </recommendedName>
</protein>
<keyword evidence="11" id="KW-1185">Reference proteome</keyword>
<keyword evidence="4 9" id="KW-0812">Transmembrane</keyword>
<dbReference type="PANTHER" id="PTHR33281">
    <property type="entry name" value="UPF0187 PROTEIN YNEE"/>
    <property type="match status" value="1"/>
</dbReference>
<evidence type="ECO:0000313" key="11">
    <source>
        <dbReference type="Proteomes" id="UP000721844"/>
    </source>
</evidence>
<dbReference type="InterPro" id="IPR044669">
    <property type="entry name" value="YneE/VCCN1/2-like"/>
</dbReference>
<dbReference type="EMBL" id="JAESVA010000017">
    <property type="protein sequence ID" value="MCB8883851.1"/>
    <property type="molecule type" value="Genomic_DNA"/>
</dbReference>
<dbReference type="Pfam" id="PF25539">
    <property type="entry name" value="Bestrophin_2"/>
    <property type="match status" value="1"/>
</dbReference>
<accession>A0A963Z773</accession>
<evidence type="ECO:0000256" key="5">
    <source>
        <dbReference type="ARBA" id="ARBA00022989"/>
    </source>
</evidence>
<evidence type="ECO:0000313" key="10">
    <source>
        <dbReference type="EMBL" id="MCB8883851.1"/>
    </source>
</evidence>